<dbReference type="KEGG" id="bbh:BN112_1832"/>
<dbReference type="AlphaFoldDB" id="A0A0C6P1Y7"/>
<dbReference type="InterPro" id="IPR012670">
    <property type="entry name" value="T3SS_YscI/HrpB"/>
</dbReference>
<gene>
    <name evidence="1" type="primary">bscI</name>
    <name evidence="1" type="ORF">BN112_1832</name>
</gene>
<organism evidence="1">
    <name type="scientific">Bordetella bronchiseptica 253</name>
    <dbReference type="NCBI Taxonomy" id="568707"/>
    <lineage>
        <taxon>Bacteria</taxon>
        <taxon>Pseudomonadati</taxon>
        <taxon>Pseudomonadota</taxon>
        <taxon>Betaproteobacteria</taxon>
        <taxon>Burkholderiales</taxon>
        <taxon>Alcaligenaceae</taxon>
        <taxon>Bordetella</taxon>
    </lineage>
</organism>
<dbReference type="RefSeq" id="WP_015064192.1">
    <property type="nucleotide sequence ID" value="NC_019382.1"/>
</dbReference>
<accession>A0A0C6P1Y7</accession>
<dbReference type="HOGENOM" id="CLU_1812066_0_0_4"/>
<reference evidence="1" key="2">
    <citation type="submission" date="2012-07" db="EMBL/GenBank/DDBJ databases">
        <authorList>
            <person name="Aslett M."/>
        </authorList>
    </citation>
    <scope>NUCLEOTIDE SEQUENCE</scope>
    <source>
        <strain evidence="1">253</strain>
    </source>
</reference>
<protein>
    <submittedName>
        <fullName evidence="1">Putative type III secretion protein</fullName>
    </submittedName>
</protein>
<sequence>MNLDLTAINAVQERLLARSFDMPRSPAMADQARFELALGEMPGASAPNGAIALAPAEGPAAPVALGEPLGRRILGQLRGGLADVAGKWRAVQTGLAEVSQAPTVVGMLDLQARLLQASVEYELVGKAIGRATQNVDTLARMS</sequence>
<proteinExistence type="predicted"/>
<dbReference type="Pfam" id="PF17001">
    <property type="entry name" value="T3SS_basalb_I"/>
    <property type="match status" value="1"/>
</dbReference>
<dbReference type="Proteomes" id="UP000007564">
    <property type="component" value="Chromosome"/>
</dbReference>
<dbReference type="OrthoDB" id="8657297at2"/>
<name>A0A0C6P1Y7_BORBO</name>
<dbReference type="EMBL" id="HE965806">
    <property type="protein sequence ID" value="CCJ53749.1"/>
    <property type="molecule type" value="Genomic_DNA"/>
</dbReference>
<dbReference type="NCBIfam" id="TIGR02497">
    <property type="entry name" value="yscI_hrpB_dom"/>
    <property type="match status" value="1"/>
</dbReference>
<dbReference type="GO" id="GO:0030254">
    <property type="term" value="P:protein secretion by the type III secretion system"/>
    <property type="evidence" value="ECO:0007669"/>
    <property type="project" value="InterPro"/>
</dbReference>
<evidence type="ECO:0000313" key="1">
    <source>
        <dbReference type="EMBL" id="CCJ53749.1"/>
    </source>
</evidence>
<reference evidence="1" key="1">
    <citation type="journal article" date="2012" name="BMC Genomics">
        <title>Comparative genomics of the classical Bordetella subspecies: the evolution and exchange of virulence-associated diversity amongst closely related pathogens.</title>
        <authorList>
            <person name="Park J."/>
            <person name="Zhang Y."/>
            <person name="Buboltz A.M."/>
            <person name="Zhang X."/>
            <person name="Schuster S.C."/>
            <person name="Ahuja U."/>
            <person name="Liu M."/>
            <person name="Miller J.F."/>
            <person name="Sebaihia M."/>
            <person name="Bentley S.D."/>
            <person name="Parkhill J."/>
            <person name="Harvill E.T."/>
        </authorList>
    </citation>
    <scope>NUCLEOTIDE SEQUENCE [LARGE SCALE GENOMIC DNA]</scope>
    <source>
        <strain evidence="1">253</strain>
    </source>
</reference>